<evidence type="ECO:0000259" key="2">
    <source>
        <dbReference type="Pfam" id="PF22013"/>
    </source>
</evidence>
<sequence>MTEALLTPAIQQFIQEHRDDDPAQLALQARKYPDIPMQWVAHQIKCYQKAKSKIPAFAEKSIIIYPPGISLEQSSSEATAQYKARLIQGNSVTDLTAGFGIDTYYLSQHIETVIALERNPDLIPIVNHNWDVLGVKNITYHQTEAETYLSTEENPTDLYFIDPARRDDVNHKLHLIEDCQPNLLHILPALMERKAEVWIKLSPLLDIHQALEKIAHVAEVHVVSVQNECKELLLRVIPNHSTEPIIHAVNLTKQGDEILKFCYSEESDEINYNLPLHYLYEPNASIMKAGGFKAVAKKYALSKLHRNSHLYTSDELVPNFPGRSFKIEALTVLNKKKLKPYLPANKANITVRNYPNTIQEIRKKTSIKDGGSVYLFATTLMDGSPKVLVCSRV</sequence>
<dbReference type="Proteomes" id="UP000184474">
    <property type="component" value="Unassembled WGS sequence"/>
</dbReference>
<dbReference type="SUPFAM" id="SSF53335">
    <property type="entry name" value="S-adenosyl-L-methionine-dependent methyltransferases"/>
    <property type="match status" value="1"/>
</dbReference>
<evidence type="ECO:0000313" key="4">
    <source>
        <dbReference type="Proteomes" id="UP000184474"/>
    </source>
</evidence>
<feature type="domain" description="THUMP-like" evidence="1">
    <location>
        <begin position="322"/>
        <end position="392"/>
    </location>
</feature>
<evidence type="ECO:0000313" key="3">
    <source>
        <dbReference type="EMBL" id="SHK56977.1"/>
    </source>
</evidence>
<dbReference type="Gene3D" id="3.40.50.150">
    <property type="entry name" value="Vaccinia Virus protein VP39"/>
    <property type="match status" value="1"/>
</dbReference>
<dbReference type="EMBL" id="FRAA01000006">
    <property type="protein sequence ID" value="SHK56977.1"/>
    <property type="molecule type" value="Genomic_DNA"/>
</dbReference>
<organism evidence="3 4">
    <name type="scientific">Reichenbachiella agariperforans</name>
    <dbReference type="NCBI Taxonomy" id="156994"/>
    <lineage>
        <taxon>Bacteria</taxon>
        <taxon>Pseudomonadati</taxon>
        <taxon>Bacteroidota</taxon>
        <taxon>Cytophagia</taxon>
        <taxon>Cytophagales</taxon>
        <taxon>Reichenbachiellaceae</taxon>
        <taxon>Reichenbachiella</taxon>
    </lineage>
</organism>
<dbReference type="InterPro" id="IPR054168">
    <property type="entry name" value="PG_1098_Fer"/>
</dbReference>
<feature type="domain" description="PG-1098 ferredoxin-like" evidence="2">
    <location>
        <begin position="278"/>
        <end position="321"/>
    </location>
</feature>
<proteinExistence type="predicted"/>
<keyword evidence="4" id="KW-1185">Reference proteome</keyword>
<dbReference type="AlphaFoldDB" id="A0A1M6TJ53"/>
<accession>A0A1M6TJ53</accession>
<dbReference type="InterPro" id="IPR029063">
    <property type="entry name" value="SAM-dependent_MTases_sf"/>
</dbReference>
<reference evidence="4" key="1">
    <citation type="submission" date="2016-11" db="EMBL/GenBank/DDBJ databases">
        <authorList>
            <person name="Varghese N."/>
            <person name="Submissions S."/>
        </authorList>
    </citation>
    <scope>NUCLEOTIDE SEQUENCE [LARGE SCALE GENOMIC DNA]</scope>
    <source>
        <strain evidence="4">DSM 26134</strain>
    </source>
</reference>
<dbReference type="Pfam" id="PF18096">
    <property type="entry name" value="Thump_like"/>
    <property type="match status" value="1"/>
</dbReference>
<evidence type="ECO:0000259" key="1">
    <source>
        <dbReference type="Pfam" id="PF18096"/>
    </source>
</evidence>
<gene>
    <name evidence="3" type="ORF">SAMN04488028_10665</name>
</gene>
<dbReference type="RefSeq" id="WP_073123713.1">
    <property type="nucleotide sequence ID" value="NZ_FRAA01000006.1"/>
</dbReference>
<name>A0A1M6TJ53_REIAG</name>
<protein>
    <submittedName>
        <fullName evidence="3">Uncharacterized protein</fullName>
    </submittedName>
</protein>
<dbReference type="Pfam" id="PF22013">
    <property type="entry name" value="PG_1098_Fer"/>
    <property type="match status" value="1"/>
</dbReference>
<dbReference type="STRING" id="156994.SAMN04488028_10665"/>
<dbReference type="InterPro" id="IPR041497">
    <property type="entry name" value="Thump-like"/>
</dbReference>
<dbReference type="Gene3D" id="1.10.10.1110">
    <property type="entry name" value="Methyltransferase PG1098, N-terminal domain"/>
    <property type="match status" value="1"/>
</dbReference>